<organism evidence="1 2">
    <name type="scientific">Amborella trichopoda</name>
    <dbReference type="NCBI Taxonomy" id="13333"/>
    <lineage>
        <taxon>Eukaryota</taxon>
        <taxon>Viridiplantae</taxon>
        <taxon>Streptophyta</taxon>
        <taxon>Embryophyta</taxon>
        <taxon>Tracheophyta</taxon>
        <taxon>Spermatophyta</taxon>
        <taxon>Magnoliopsida</taxon>
        <taxon>Amborellales</taxon>
        <taxon>Amborellaceae</taxon>
        <taxon>Amborella</taxon>
    </lineage>
</organism>
<reference evidence="2" key="1">
    <citation type="journal article" date="2013" name="Science">
        <title>The Amborella genome and the evolution of flowering plants.</title>
        <authorList>
            <consortium name="Amborella Genome Project"/>
        </authorList>
    </citation>
    <scope>NUCLEOTIDE SEQUENCE [LARGE SCALE GENOMIC DNA]</scope>
</reference>
<evidence type="ECO:0000313" key="1">
    <source>
        <dbReference type="EMBL" id="ERN11172.1"/>
    </source>
</evidence>
<dbReference type="Proteomes" id="UP000017836">
    <property type="component" value="Unassembled WGS sequence"/>
</dbReference>
<dbReference type="Gramene" id="ERN11172">
    <property type="protein sequence ID" value="ERN11172"/>
    <property type="gene ID" value="AMTR_s00024p00196930"/>
</dbReference>
<sequence>MGSELQWWKGAGERCNGLGKKLEVEREHDRPEWISMGGVDHETSATILQFSDMFIPGFFWNETKLVLGAFED</sequence>
<proteinExistence type="predicted"/>
<evidence type="ECO:0000313" key="2">
    <source>
        <dbReference type="Proteomes" id="UP000017836"/>
    </source>
</evidence>
<name>W1PME7_AMBTC</name>
<dbReference type="EMBL" id="KI392710">
    <property type="protein sequence ID" value="ERN11172.1"/>
    <property type="molecule type" value="Genomic_DNA"/>
</dbReference>
<dbReference type="AlphaFoldDB" id="W1PME7"/>
<gene>
    <name evidence="1" type="ORF">AMTR_s00024p00196930</name>
</gene>
<accession>W1PME7</accession>
<keyword evidence="2" id="KW-1185">Reference proteome</keyword>
<dbReference type="HOGENOM" id="CLU_2725558_0_0_1"/>
<protein>
    <submittedName>
        <fullName evidence="1">Uncharacterized protein</fullName>
    </submittedName>
</protein>